<evidence type="ECO:0000313" key="1">
    <source>
        <dbReference type="EMBL" id="WHZ55897.1"/>
    </source>
</evidence>
<sequence>MKRRICIVGTGTAGLHLAYALKKEFDVTVISHRTAEQIRNGRIQSTQVHFGSTIERERRFSMPKWSEHTRIESIHMTIGQQKLFAGTLAEPALSVDQRFYFSHCLEELIERKVPVLFKKINNENLGELIEEFDLVIDCTGKNGPLFPFPIEKDFSPFQTPQRKCIVGYFRGIKPLTPQGINVTILPGEGEMFEIPALTDQGPVTILFIMAIQEKRLDIFKAIRSSDEFTLKIRTVLQSFFPEIASRIVEESFALNDEKGFLQTAITPVIRKPYTIIQNKLAVGCGDSVFLNDPITGQGCNLSSYCAEKLYETLIEFKDEPWNSQLGESYWDKTKPLVKQVTEWTNAMTMPMPEHVIDQILQGSGEQAKADRIAGWFADPSTAYQDIFQGSKIQ</sequence>
<dbReference type="Proteomes" id="UP001226091">
    <property type="component" value="Chromosome"/>
</dbReference>
<protein>
    <submittedName>
        <fullName evidence="1">Styrene monooxygenase</fullName>
    </submittedName>
</protein>
<organism evidence="1 2">
    <name type="scientific">Metabacillus hrfriensis</name>
    <dbReference type="NCBI Taxonomy" id="3048891"/>
    <lineage>
        <taxon>Bacteria</taxon>
        <taxon>Bacillati</taxon>
        <taxon>Bacillota</taxon>
        <taxon>Bacilli</taxon>
        <taxon>Bacillales</taxon>
        <taxon>Bacillaceae</taxon>
        <taxon>Metabacillus</taxon>
    </lineage>
</organism>
<keyword evidence="2" id="KW-1185">Reference proteome</keyword>
<dbReference type="EMBL" id="CP126116">
    <property type="protein sequence ID" value="WHZ55897.1"/>
    <property type="molecule type" value="Genomic_DNA"/>
</dbReference>
<accession>A0ACD4R601</accession>
<keyword evidence="1" id="KW-0503">Monooxygenase</keyword>
<reference evidence="2" key="1">
    <citation type="journal article" date="2025" name="Aquaculture">
        <title>Assessment of the bioflocculant production and safety properties of Metabacillus hrfriensis sp. nov. based on phenotypic and whole-genome sequencing analysis.</title>
        <authorList>
            <person name="Zhang R."/>
            <person name="Zhao Z."/>
            <person name="Luo L."/>
            <person name="Wang S."/>
            <person name="Guo K."/>
            <person name="Xu W."/>
        </authorList>
    </citation>
    <scope>NUCLEOTIDE SEQUENCE [LARGE SCALE GENOMIC DNA]</scope>
    <source>
        <strain evidence="2">CT-WN-B3</strain>
    </source>
</reference>
<gene>
    <name evidence="1" type="ORF">QLQ22_14350</name>
</gene>
<evidence type="ECO:0000313" key="2">
    <source>
        <dbReference type="Proteomes" id="UP001226091"/>
    </source>
</evidence>
<keyword evidence="1" id="KW-0560">Oxidoreductase</keyword>
<name>A0ACD4R601_9BACI</name>
<proteinExistence type="predicted"/>